<evidence type="ECO:0000256" key="1">
    <source>
        <dbReference type="SAM" id="Phobius"/>
    </source>
</evidence>
<keyword evidence="3" id="KW-1185">Reference proteome</keyword>
<keyword evidence="1" id="KW-1133">Transmembrane helix</keyword>
<reference evidence="2 3" key="1">
    <citation type="submission" date="2017-09" db="EMBL/GenBank/DDBJ databases">
        <title>WGS assembly of Aquilegia coerulea Goldsmith.</title>
        <authorList>
            <person name="Hodges S."/>
            <person name="Kramer E."/>
            <person name="Nordborg M."/>
            <person name="Tomkins J."/>
            <person name="Borevitz J."/>
            <person name="Derieg N."/>
            <person name="Yan J."/>
            <person name="Mihaltcheva S."/>
            <person name="Hayes R.D."/>
            <person name="Rokhsar D."/>
        </authorList>
    </citation>
    <scope>NUCLEOTIDE SEQUENCE [LARGE SCALE GENOMIC DNA]</scope>
    <source>
        <strain evidence="3">cv. Goldsmith</strain>
    </source>
</reference>
<keyword evidence="1" id="KW-0472">Membrane</keyword>
<accession>A0A2G5CQ43</accession>
<gene>
    <name evidence="2" type="ORF">AQUCO_04300132v1</name>
</gene>
<name>A0A2G5CQ43_AQUCA</name>
<dbReference type="OrthoDB" id="1915303at2759"/>
<feature type="transmembrane region" description="Helical" evidence="1">
    <location>
        <begin position="6"/>
        <end position="25"/>
    </location>
</feature>
<dbReference type="Proteomes" id="UP000230069">
    <property type="component" value="Unassembled WGS sequence"/>
</dbReference>
<dbReference type="AlphaFoldDB" id="A0A2G5CQ43"/>
<dbReference type="InParanoid" id="A0A2G5CQ43"/>
<evidence type="ECO:0000313" key="2">
    <source>
        <dbReference type="EMBL" id="PIA32957.1"/>
    </source>
</evidence>
<organism evidence="2 3">
    <name type="scientific">Aquilegia coerulea</name>
    <name type="common">Rocky mountain columbine</name>
    <dbReference type="NCBI Taxonomy" id="218851"/>
    <lineage>
        <taxon>Eukaryota</taxon>
        <taxon>Viridiplantae</taxon>
        <taxon>Streptophyta</taxon>
        <taxon>Embryophyta</taxon>
        <taxon>Tracheophyta</taxon>
        <taxon>Spermatophyta</taxon>
        <taxon>Magnoliopsida</taxon>
        <taxon>Ranunculales</taxon>
        <taxon>Ranunculaceae</taxon>
        <taxon>Thalictroideae</taxon>
        <taxon>Aquilegia</taxon>
    </lineage>
</organism>
<evidence type="ECO:0000313" key="3">
    <source>
        <dbReference type="Proteomes" id="UP000230069"/>
    </source>
</evidence>
<keyword evidence="1" id="KW-0812">Transmembrane</keyword>
<feature type="transmembrane region" description="Helical" evidence="1">
    <location>
        <begin position="65"/>
        <end position="84"/>
    </location>
</feature>
<proteinExistence type="predicted"/>
<dbReference type="EMBL" id="KZ305060">
    <property type="protein sequence ID" value="PIA32957.1"/>
    <property type="molecule type" value="Genomic_DNA"/>
</dbReference>
<protein>
    <submittedName>
        <fullName evidence="2">Uncharacterized protein</fullName>
    </submittedName>
</protein>
<sequence length="377" mass="43471">MPVILISQIFTVTVGTLAIFVRWMVLFRRMEFEKLILTFWIDKDVKQRNQTLGKLYRCQNFFADLYMWVASVAQLLIVTPFVLVRKLFRFYKHDDLEFFDAFSHSSVIAAGEYIVRKSVDDIIIFKSVCTREPLENLLQFLPRTAAQQRGNFYLNHLRIHHMKVCSLSVALLVKVAQVSILNHPRLGSLLRAYKEAYEIIHFVDKTLQTKSSDDTEKLLYAKAVWTNGDFSCLLSDDINGTQSDLLRAVAILEELKNKFALDKVCSELNLMVDFINPKSYSSTDKLFESMEQMFLDMLRSLFSQLPLAIYKSLSESSPEEFEERVRVSMGFLFKTEPTGPRENEIDWLLPPATDISRFIADENLVQTTGPLEGLGQL</sequence>